<keyword evidence="5" id="KW-1185">Reference proteome</keyword>
<gene>
    <name evidence="4" type="ORF">BSL78_25964</name>
</gene>
<dbReference type="AlphaFoldDB" id="A0A2G8JN47"/>
<accession>A0A2G8JN47</accession>
<evidence type="ECO:0000259" key="2">
    <source>
        <dbReference type="Pfam" id="PF04969"/>
    </source>
</evidence>
<sequence length="123" mass="14000">MSVDELHLDIQELQRLLEFTNRPNVQAALTKAIEGVEEKLANLKVAQEAKNEAKAESEDGKPKTSHLSLPVSKIRTYGWDQSEKFVKLYITLKGIHSLPKENIILNYSKKSLKLVVRNLEWSS</sequence>
<feature type="domain" description="Siah interacting protein N-terminal" evidence="3">
    <location>
        <begin position="1"/>
        <end position="68"/>
    </location>
</feature>
<protein>
    <submittedName>
        <fullName evidence="4">Calcyclin-binding protein</fullName>
    </submittedName>
</protein>
<dbReference type="STRING" id="307972.A0A2G8JN47"/>
<reference evidence="4 5" key="1">
    <citation type="journal article" date="2017" name="PLoS Biol.">
        <title>The sea cucumber genome provides insights into morphological evolution and visceral regeneration.</title>
        <authorList>
            <person name="Zhang X."/>
            <person name="Sun L."/>
            <person name="Yuan J."/>
            <person name="Sun Y."/>
            <person name="Gao Y."/>
            <person name="Zhang L."/>
            <person name="Li S."/>
            <person name="Dai H."/>
            <person name="Hamel J.F."/>
            <person name="Liu C."/>
            <person name="Yu Y."/>
            <person name="Liu S."/>
            <person name="Lin W."/>
            <person name="Guo K."/>
            <person name="Jin S."/>
            <person name="Xu P."/>
            <person name="Storey K.B."/>
            <person name="Huan P."/>
            <person name="Zhang T."/>
            <person name="Zhou Y."/>
            <person name="Zhang J."/>
            <person name="Lin C."/>
            <person name="Li X."/>
            <person name="Xing L."/>
            <person name="Huo D."/>
            <person name="Sun M."/>
            <person name="Wang L."/>
            <person name="Mercier A."/>
            <person name="Li F."/>
            <person name="Yang H."/>
            <person name="Xiang J."/>
        </authorList>
    </citation>
    <scope>NUCLEOTIDE SEQUENCE [LARGE SCALE GENOMIC DNA]</scope>
    <source>
        <strain evidence="4">Shaxun</strain>
        <tissue evidence="4">Muscle</tissue>
    </source>
</reference>
<evidence type="ECO:0000313" key="5">
    <source>
        <dbReference type="Proteomes" id="UP000230750"/>
    </source>
</evidence>
<proteinExistence type="predicted"/>
<dbReference type="GO" id="GO:0005634">
    <property type="term" value="C:nucleus"/>
    <property type="evidence" value="ECO:0007669"/>
    <property type="project" value="TreeGrafter"/>
</dbReference>
<dbReference type="InterPro" id="IPR007052">
    <property type="entry name" value="CS_dom"/>
</dbReference>
<dbReference type="Pfam" id="PF09032">
    <property type="entry name" value="Siah-Interact_N"/>
    <property type="match status" value="1"/>
</dbReference>
<dbReference type="InterPro" id="IPR008978">
    <property type="entry name" value="HSP20-like_chaperone"/>
</dbReference>
<dbReference type="InterPro" id="IPR015120">
    <property type="entry name" value="Siah-Interact_N"/>
</dbReference>
<dbReference type="Proteomes" id="UP000230750">
    <property type="component" value="Unassembled WGS sequence"/>
</dbReference>
<keyword evidence="1" id="KW-0175">Coiled coil</keyword>
<dbReference type="PANTHER" id="PTHR13164:SF3">
    <property type="entry name" value="CALCYCLIN-BINDING PROTEIN"/>
    <property type="match status" value="1"/>
</dbReference>
<feature type="domain" description="CS" evidence="2">
    <location>
        <begin position="76"/>
        <end position="116"/>
    </location>
</feature>
<dbReference type="GO" id="GO:0007507">
    <property type="term" value="P:heart development"/>
    <property type="evidence" value="ECO:0007669"/>
    <property type="project" value="TreeGrafter"/>
</dbReference>
<dbReference type="InterPro" id="IPR037201">
    <property type="entry name" value="CacyBP_N"/>
</dbReference>
<dbReference type="SUPFAM" id="SSF49764">
    <property type="entry name" value="HSP20-like chaperones"/>
    <property type="match status" value="1"/>
</dbReference>
<evidence type="ECO:0000256" key="1">
    <source>
        <dbReference type="SAM" id="Coils"/>
    </source>
</evidence>
<dbReference type="InterPro" id="IPR052289">
    <property type="entry name" value="Calcyclin-binding_UBL-bridge"/>
</dbReference>
<organism evidence="4 5">
    <name type="scientific">Stichopus japonicus</name>
    <name type="common">Sea cucumber</name>
    <dbReference type="NCBI Taxonomy" id="307972"/>
    <lineage>
        <taxon>Eukaryota</taxon>
        <taxon>Metazoa</taxon>
        <taxon>Echinodermata</taxon>
        <taxon>Eleutherozoa</taxon>
        <taxon>Echinozoa</taxon>
        <taxon>Holothuroidea</taxon>
        <taxon>Aspidochirotacea</taxon>
        <taxon>Aspidochirotida</taxon>
        <taxon>Stichopodidae</taxon>
        <taxon>Apostichopus</taxon>
    </lineage>
</organism>
<evidence type="ECO:0000313" key="4">
    <source>
        <dbReference type="EMBL" id="PIK37201.1"/>
    </source>
</evidence>
<dbReference type="SUPFAM" id="SSF140106">
    <property type="entry name" value="Calcyclin-binding protein-like"/>
    <property type="match status" value="1"/>
</dbReference>
<dbReference type="Pfam" id="PF04969">
    <property type="entry name" value="CS"/>
    <property type="match status" value="1"/>
</dbReference>
<name>A0A2G8JN47_STIJA</name>
<feature type="coiled-coil region" evidence="1">
    <location>
        <begin position="26"/>
        <end position="56"/>
    </location>
</feature>
<dbReference type="Gene3D" id="2.60.40.790">
    <property type="match status" value="1"/>
</dbReference>
<dbReference type="PANTHER" id="PTHR13164">
    <property type="entry name" value="CALICYLIN BINDING PROTEIN"/>
    <property type="match status" value="1"/>
</dbReference>
<comment type="caution">
    <text evidence="4">The sequence shown here is derived from an EMBL/GenBank/DDBJ whole genome shotgun (WGS) entry which is preliminary data.</text>
</comment>
<dbReference type="EMBL" id="MRZV01001537">
    <property type="protein sequence ID" value="PIK37201.1"/>
    <property type="molecule type" value="Genomic_DNA"/>
</dbReference>
<dbReference type="OrthoDB" id="164025at2759"/>
<evidence type="ECO:0000259" key="3">
    <source>
        <dbReference type="Pfam" id="PF09032"/>
    </source>
</evidence>